<gene>
    <name evidence="11" type="ORF">D7X32_18690</name>
</gene>
<dbReference type="InterPro" id="IPR036097">
    <property type="entry name" value="HisK_dim/P_sf"/>
</dbReference>
<feature type="transmembrane region" description="Helical" evidence="9">
    <location>
        <begin position="12"/>
        <end position="30"/>
    </location>
</feature>
<dbReference type="GO" id="GO:0007234">
    <property type="term" value="P:osmosensory signaling via phosphorelay pathway"/>
    <property type="evidence" value="ECO:0007669"/>
    <property type="project" value="TreeGrafter"/>
</dbReference>
<keyword evidence="9" id="KW-1133">Transmembrane helix</keyword>
<evidence type="ECO:0000259" key="10">
    <source>
        <dbReference type="PROSITE" id="PS50109"/>
    </source>
</evidence>
<feature type="transmembrane region" description="Helical" evidence="9">
    <location>
        <begin position="187"/>
        <end position="208"/>
    </location>
</feature>
<dbReference type="CDD" id="cd00082">
    <property type="entry name" value="HisKA"/>
    <property type="match status" value="1"/>
</dbReference>
<evidence type="ECO:0000313" key="12">
    <source>
        <dbReference type="Proteomes" id="UP000268313"/>
    </source>
</evidence>
<evidence type="ECO:0000256" key="9">
    <source>
        <dbReference type="SAM" id="Phobius"/>
    </source>
</evidence>
<dbReference type="PROSITE" id="PS50109">
    <property type="entry name" value="HIS_KIN"/>
    <property type="match status" value="1"/>
</dbReference>
<dbReference type="Gene3D" id="3.30.565.10">
    <property type="entry name" value="Histidine kinase-like ATPase, C-terminal domain"/>
    <property type="match status" value="1"/>
</dbReference>
<dbReference type="RefSeq" id="WP_120603918.1">
    <property type="nucleotide sequence ID" value="NZ_JABFJX010000211.1"/>
</dbReference>
<keyword evidence="7" id="KW-0067">ATP-binding</keyword>
<dbReference type="Proteomes" id="UP000268313">
    <property type="component" value="Unassembled WGS sequence"/>
</dbReference>
<protein>
    <recommendedName>
        <fullName evidence="2">histidine kinase</fullName>
        <ecNumber evidence="2">2.7.13.3</ecNumber>
    </recommendedName>
</protein>
<dbReference type="Pfam" id="PF02518">
    <property type="entry name" value="HATPase_c"/>
    <property type="match status" value="1"/>
</dbReference>
<keyword evidence="9" id="KW-0812">Transmembrane</keyword>
<dbReference type="InterPro" id="IPR036890">
    <property type="entry name" value="HATPase_C_sf"/>
</dbReference>
<dbReference type="InterPro" id="IPR003594">
    <property type="entry name" value="HATPase_dom"/>
</dbReference>
<dbReference type="InterPro" id="IPR050351">
    <property type="entry name" value="BphY/WalK/GraS-like"/>
</dbReference>
<dbReference type="EMBL" id="RAWE01000063">
    <property type="protein sequence ID" value="RKH01842.1"/>
    <property type="molecule type" value="Genomic_DNA"/>
</dbReference>
<keyword evidence="5" id="KW-0547">Nucleotide-binding</keyword>
<evidence type="ECO:0000256" key="8">
    <source>
        <dbReference type="ARBA" id="ARBA00023012"/>
    </source>
</evidence>
<dbReference type="AlphaFoldDB" id="A0A3A8KHC3"/>
<dbReference type="GO" id="GO:0005524">
    <property type="term" value="F:ATP binding"/>
    <property type="evidence" value="ECO:0007669"/>
    <property type="project" value="UniProtKB-KW"/>
</dbReference>
<dbReference type="Gene3D" id="1.10.287.130">
    <property type="match status" value="1"/>
</dbReference>
<proteinExistence type="predicted"/>
<feature type="domain" description="Histidine kinase" evidence="10">
    <location>
        <begin position="238"/>
        <end position="452"/>
    </location>
</feature>
<evidence type="ECO:0000256" key="2">
    <source>
        <dbReference type="ARBA" id="ARBA00012438"/>
    </source>
</evidence>
<comment type="catalytic activity">
    <reaction evidence="1">
        <text>ATP + protein L-histidine = ADP + protein N-phospho-L-histidine.</text>
        <dbReference type="EC" id="2.7.13.3"/>
    </reaction>
</comment>
<sequence>MNSRTPIRGYRAGFFFVVMLLSGVTGFMLWTEVRTGHQVDALVLEALERASLIGRIRVDVMSLESAIEAHVRSSGDAERKEADAVMEDILGSIRQSSEAYMRHLPPGEKEVWLRFNGACQGLADQVRAAAVFSRQRDAERARRHLVESIRPLAAEVDQLAGQLATENASDARVLVGRLGTLRVRNTALGAATTLLAILLSMLVGWHIISLLKRQDATIQGQLEELGRHNQELDAFTRRVAHDLMGPLSPLKGYLTLIRRSGAVKDPGALEMISQCESSAVRMGELIEALLRFCRAGTRGDGTMGELDTAVSTLLLEVSQTATALGVSLERELEPGVLVDCPAQLLQVVARNLLSNAVKYTAGRPDPRVKVRVATEGTDAVVEVTDNGLGMSAATQASLFQPFFRAAEVRGIPGHGLGLATTRRVVEAHGGTLTVHSEEGKGTRIRVRFARVARTPAPLVVESGPQRDAHSIRKAS</sequence>
<dbReference type="SUPFAM" id="SSF55874">
    <property type="entry name" value="ATPase domain of HSP90 chaperone/DNA topoisomerase II/histidine kinase"/>
    <property type="match status" value="1"/>
</dbReference>
<evidence type="ECO:0000256" key="3">
    <source>
        <dbReference type="ARBA" id="ARBA00022553"/>
    </source>
</evidence>
<keyword evidence="8" id="KW-0902">Two-component regulatory system</keyword>
<dbReference type="InterPro" id="IPR004358">
    <property type="entry name" value="Sig_transdc_His_kin-like_C"/>
</dbReference>
<evidence type="ECO:0000256" key="5">
    <source>
        <dbReference type="ARBA" id="ARBA00022741"/>
    </source>
</evidence>
<dbReference type="OrthoDB" id="5482626at2"/>
<keyword evidence="12" id="KW-1185">Reference proteome</keyword>
<dbReference type="PRINTS" id="PR00344">
    <property type="entry name" value="BCTRLSENSOR"/>
</dbReference>
<dbReference type="SMART" id="SM00387">
    <property type="entry name" value="HATPase_c"/>
    <property type="match status" value="1"/>
</dbReference>
<dbReference type="GO" id="GO:0000156">
    <property type="term" value="F:phosphorelay response regulator activity"/>
    <property type="evidence" value="ECO:0007669"/>
    <property type="project" value="TreeGrafter"/>
</dbReference>
<keyword evidence="3" id="KW-0597">Phosphoprotein</keyword>
<evidence type="ECO:0000313" key="11">
    <source>
        <dbReference type="EMBL" id="RKH01842.1"/>
    </source>
</evidence>
<dbReference type="InterPro" id="IPR005467">
    <property type="entry name" value="His_kinase_dom"/>
</dbReference>
<dbReference type="PANTHER" id="PTHR42878:SF7">
    <property type="entry name" value="SENSOR HISTIDINE KINASE GLRK"/>
    <property type="match status" value="1"/>
</dbReference>
<accession>A0A3A8KHC3</accession>
<keyword evidence="6 11" id="KW-0418">Kinase</keyword>
<keyword evidence="9" id="KW-0472">Membrane</keyword>
<dbReference type="EC" id="2.7.13.3" evidence="2"/>
<dbReference type="Pfam" id="PF00512">
    <property type="entry name" value="HisKA"/>
    <property type="match status" value="1"/>
</dbReference>
<evidence type="ECO:0000256" key="7">
    <source>
        <dbReference type="ARBA" id="ARBA00022840"/>
    </source>
</evidence>
<dbReference type="PANTHER" id="PTHR42878">
    <property type="entry name" value="TWO-COMPONENT HISTIDINE KINASE"/>
    <property type="match status" value="1"/>
</dbReference>
<comment type="caution">
    <text evidence="11">The sequence shown here is derived from an EMBL/GenBank/DDBJ whole genome shotgun (WGS) entry which is preliminary data.</text>
</comment>
<organism evidence="11 12">
    <name type="scientific">Corallococcus carmarthensis</name>
    <dbReference type="NCBI Taxonomy" id="2316728"/>
    <lineage>
        <taxon>Bacteria</taxon>
        <taxon>Pseudomonadati</taxon>
        <taxon>Myxococcota</taxon>
        <taxon>Myxococcia</taxon>
        <taxon>Myxococcales</taxon>
        <taxon>Cystobacterineae</taxon>
        <taxon>Myxococcaceae</taxon>
        <taxon>Corallococcus</taxon>
    </lineage>
</organism>
<evidence type="ECO:0000256" key="1">
    <source>
        <dbReference type="ARBA" id="ARBA00000085"/>
    </source>
</evidence>
<name>A0A3A8KHC3_9BACT</name>
<keyword evidence="4" id="KW-0808">Transferase</keyword>
<dbReference type="SMART" id="SM00388">
    <property type="entry name" value="HisKA"/>
    <property type="match status" value="1"/>
</dbReference>
<evidence type="ECO:0000256" key="6">
    <source>
        <dbReference type="ARBA" id="ARBA00022777"/>
    </source>
</evidence>
<reference evidence="12" key="1">
    <citation type="submission" date="2018-09" db="EMBL/GenBank/DDBJ databases">
        <authorList>
            <person name="Livingstone P.G."/>
            <person name="Whitworth D.E."/>
        </authorList>
    </citation>
    <scope>NUCLEOTIDE SEQUENCE [LARGE SCALE GENOMIC DNA]</scope>
    <source>
        <strain evidence="12">CA043D</strain>
    </source>
</reference>
<dbReference type="InterPro" id="IPR003661">
    <property type="entry name" value="HisK_dim/P_dom"/>
</dbReference>
<evidence type="ECO:0000256" key="4">
    <source>
        <dbReference type="ARBA" id="ARBA00022679"/>
    </source>
</evidence>
<dbReference type="SUPFAM" id="SSF47384">
    <property type="entry name" value="Homodimeric domain of signal transducing histidine kinase"/>
    <property type="match status" value="1"/>
</dbReference>
<dbReference type="CDD" id="cd00075">
    <property type="entry name" value="HATPase"/>
    <property type="match status" value="1"/>
</dbReference>
<dbReference type="GO" id="GO:0030295">
    <property type="term" value="F:protein kinase activator activity"/>
    <property type="evidence" value="ECO:0007669"/>
    <property type="project" value="TreeGrafter"/>
</dbReference>
<dbReference type="GO" id="GO:0000155">
    <property type="term" value="F:phosphorelay sensor kinase activity"/>
    <property type="evidence" value="ECO:0007669"/>
    <property type="project" value="InterPro"/>
</dbReference>